<proteinExistence type="inferred from homology"/>
<dbReference type="Gene3D" id="3.40.47.10">
    <property type="match status" value="1"/>
</dbReference>
<sequence length="326" mass="35391">MKVKDVGIYGWGSCVPEGVVTNFELEGMVLTSDEWIKERTGILKRHVACRGEKTSNLAITALQNAMKLGDVNPDEIDLIIVATSSPDMLFPATACIVQDAIGAKRAAAFDLSLACTGFVYALCVGSQFIQNDSYKCVAVVGADILTRFIDWSDRKTAILFGDGAGACILKSKPGNEWWFFLGSDGSGADHLKISGSGSSNHDRFETFQKRLPTIQMNGQEVFKFAVRSMVQSVKNVIEESKLSFDDISKIIPHQANKRIIESVRKHLKLESEKFYVNVERFGNTSAASIPIAIDEAYRSGVIKAGDKIVLAAFGAGFAFGSGLISL</sequence>
<dbReference type="SUPFAM" id="SSF53901">
    <property type="entry name" value="Thiolase-like"/>
    <property type="match status" value="1"/>
</dbReference>
<dbReference type="KEGG" id="taci:TDSAC_1411"/>
<keyword evidence="10 12" id="KW-0012">Acyltransferase</keyword>
<evidence type="ECO:0000259" key="14">
    <source>
        <dbReference type="Pfam" id="PF08545"/>
    </source>
</evidence>
<keyword evidence="16" id="KW-1185">Reference proteome</keyword>
<keyword evidence="9 12" id="KW-0511">Multifunctional enzyme</keyword>
<comment type="domain">
    <text evidence="12">The last Arg residue of the ACP-binding site is essential for the weak association between ACP/AcpP and FabH.</text>
</comment>
<comment type="catalytic activity">
    <reaction evidence="11">
        <text>malonyl-[ACP] + acetyl-CoA + H(+) = 3-oxobutanoyl-[ACP] + CO2 + CoA</text>
        <dbReference type="Rhea" id="RHEA:12080"/>
        <dbReference type="Rhea" id="RHEA-COMP:9623"/>
        <dbReference type="Rhea" id="RHEA-COMP:9625"/>
        <dbReference type="ChEBI" id="CHEBI:15378"/>
        <dbReference type="ChEBI" id="CHEBI:16526"/>
        <dbReference type="ChEBI" id="CHEBI:57287"/>
        <dbReference type="ChEBI" id="CHEBI:57288"/>
        <dbReference type="ChEBI" id="CHEBI:78449"/>
        <dbReference type="ChEBI" id="CHEBI:78450"/>
        <dbReference type="EC" id="2.3.1.180"/>
    </reaction>
    <physiologicalReaction direction="left-to-right" evidence="11">
        <dbReference type="Rhea" id="RHEA:12081"/>
    </physiologicalReaction>
</comment>
<evidence type="ECO:0000256" key="12">
    <source>
        <dbReference type="HAMAP-Rule" id="MF_01815"/>
    </source>
</evidence>
<keyword evidence="4 12" id="KW-0444">Lipid biosynthesis</keyword>
<dbReference type="NCBIfam" id="TIGR00747">
    <property type="entry name" value="fabH"/>
    <property type="match status" value="1"/>
</dbReference>
<comment type="similarity">
    <text evidence="2 12">Belongs to the thiolase-like superfamily. FabH family.</text>
</comment>
<evidence type="ECO:0000256" key="10">
    <source>
        <dbReference type="ARBA" id="ARBA00023315"/>
    </source>
</evidence>
<dbReference type="InterPro" id="IPR013747">
    <property type="entry name" value="ACP_syn_III_C"/>
</dbReference>
<gene>
    <name evidence="12" type="primary">fabH</name>
    <name evidence="15" type="ORF">TDSAC_1411</name>
</gene>
<dbReference type="Pfam" id="PF08545">
    <property type="entry name" value="ACP_syn_III"/>
    <property type="match status" value="1"/>
</dbReference>
<dbReference type="OrthoDB" id="9815506at2"/>
<evidence type="ECO:0000256" key="5">
    <source>
        <dbReference type="ARBA" id="ARBA00022679"/>
    </source>
</evidence>
<evidence type="ECO:0000256" key="1">
    <source>
        <dbReference type="ARBA" id="ARBA00005194"/>
    </source>
</evidence>
<reference evidence="15 16" key="1">
    <citation type="submission" date="2017-04" db="EMBL/GenBank/DDBJ databases">
        <title>Genomic insights into metabolism of Thermodesulfobium acidiphilum.</title>
        <authorList>
            <person name="Toshchakov S.V."/>
            <person name="Frolov E.N."/>
            <person name="Kublanov I.V."/>
            <person name="Samarov N.I."/>
            <person name="Novikov A."/>
            <person name="Lebedinsky A.V."/>
            <person name="Bonch-Osmolovskaya E.A."/>
            <person name="Chernyh N.A."/>
        </authorList>
    </citation>
    <scope>NUCLEOTIDE SEQUENCE [LARGE SCALE GENOMIC DNA]</scope>
    <source>
        <strain evidence="15 16">3127-1</strain>
    </source>
</reference>
<feature type="domain" description="Beta-ketoacyl-[acyl-carrier-protein] synthase III N-terminal" evidence="14">
    <location>
        <begin position="109"/>
        <end position="184"/>
    </location>
</feature>
<dbReference type="EC" id="2.3.1.180" evidence="3 12"/>
<dbReference type="RefSeq" id="WP_108309532.1">
    <property type="nucleotide sequence ID" value="NZ_CP020921.1"/>
</dbReference>
<dbReference type="UniPathway" id="UPA00094"/>
<dbReference type="InterPro" id="IPR016039">
    <property type="entry name" value="Thiolase-like"/>
</dbReference>
<evidence type="ECO:0000256" key="7">
    <source>
        <dbReference type="ARBA" id="ARBA00023098"/>
    </source>
</evidence>
<dbReference type="GO" id="GO:0006633">
    <property type="term" value="P:fatty acid biosynthetic process"/>
    <property type="evidence" value="ECO:0007669"/>
    <property type="project" value="UniProtKB-UniRule"/>
</dbReference>
<dbReference type="CDD" id="cd00830">
    <property type="entry name" value="KAS_III"/>
    <property type="match status" value="1"/>
</dbReference>
<feature type="region of interest" description="ACP-binding" evidence="12">
    <location>
        <begin position="254"/>
        <end position="258"/>
    </location>
</feature>
<dbReference type="InterPro" id="IPR013751">
    <property type="entry name" value="ACP_syn_III_N"/>
</dbReference>
<dbReference type="PANTHER" id="PTHR43091">
    <property type="entry name" value="3-OXOACYL-[ACYL-CARRIER-PROTEIN] SYNTHASE"/>
    <property type="match status" value="1"/>
</dbReference>
<comment type="function">
    <text evidence="12">Catalyzes the condensation reaction of fatty acid synthesis by the addition to an acyl acceptor of two carbons from malonyl-ACP. Catalyzes the first condensation reaction which initiates fatty acid synthesis and may therefore play a role in governing the total rate of fatty acid production. Possesses both acetoacetyl-ACP synthase and acetyl transacylase activities. Its substrate specificity determines the biosynthesis of branched-chain and/or straight-chain of fatty acids.</text>
</comment>
<dbReference type="Pfam" id="PF08541">
    <property type="entry name" value="ACP_syn_III_C"/>
    <property type="match status" value="1"/>
</dbReference>
<dbReference type="AlphaFoldDB" id="A0A2R4W1R9"/>
<evidence type="ECO:0000313" key="15">
    <source>
        <dbReference type="EMBL" id="AWB10751.1"/>
    </source>
</evidence>
<feature type="active site" evidence="12">
    <location>
        <position position="253"/>
    </location>
</feature>
<keyword evidence="5 12" id="KW-0808">Transferase</keyword>
<name>A0A2R4W1R9_THEAF</name>
<feature type="domain" description="Beta-ketoacyl-[acyl-carrier-protein] synthase III C-terminal" evidence="13">
    <location>
        <begin position="238"/>
        <end position="324"/>
    </location>
</feature>
<dbReference type="NCBIfam" id="NF006829">
    <property type="entry name" value="PRK09352.1"/>
    <property type="match status" value="1"/>
</dbReference>
<evidence type="ECO:0000256" key="2">
    <source>
        <dbReference type="ARBA" id="ARBA00008642"/>
    </source>
</evidence>
<dbReference type="InterPro" id="IPR004655">
    <property type="entry name" value="FabH"/>
</dbReference>
<keyword evidence="8 12" id="KW-0275">Fatty acid biosynthesis</keyword>
<evidence type="ECO:0000259" key="13">
    <source>
        <dbReference type="Pfam" id="PF08541"/>
    </source>
</evidence>
<dbReference type="GO" id="GO:0033818">
    <property type="term" value="F:beta-ketoacyl-acyl-carrier-protein synthase III activity"/>
    <property type="evidence" value="ECO:0007669"/>
    <property type="project" value="UniProtKB-UniRule"/>
</dbReference>
<dbReference type="GO" id="GO:0005737">
    <property type="term" value="C:cytoplasm"/>
    <property type="evidence" value="ECO:0007669"/>
    <property type="project" value="UniProtKB-SubCell"/>
</dbReference>
<evidence type="ECO:0000313" key="16">
    <source>
        <dbReference type="Proteomes" id="UP000244792"/>
    </source>
</evidence>
<dbReference type="HAMAP" id="MF_01815">
    <property type="entry name" value="FabH"/>
    <property type="match status" value="1"/>
</dbReference>
<dbReference type="GO" id="GO:0004315">
    <property type="term" value="F:3-oxoacyl-[acyl-carrier-protein] synthase activity"/>
    <property type="evidence" value="ECO:0007669"/>
    <property type="project" value="InterPro"/>
</dbReference>
<evidence type="ECO:0000256" key="4">
    <source>
        <dbReference type="ARBA" id="ARBA00022516"/>
    </source>
</evidence>
<accession>A0A2R4W1R9</accession>
<evidence type="ECO:0000256" key="8">
    <source>
        <dbReference type="ARBA" id="ARBA00023160"/>
    </source>
</evidence>
<evidence type="ECO:0000256" key="6">
    <source>
        <dbReference type="ARBA" id="ARBA00022832"/>
    </source>
</evidence>
<dbReference type="Proteomes" id="UP000244792">
    <property type="component" value="Chromosome"/>
</dbReference>
<comment type="pathway">
    <text evidence="1 12">Lipid metabolism; fatty acid biosynthesis.</text>
</comment>
<comment type="subunit">
    <text evidence="12">Homodimer.</text>
</comment>
<keyword evidence="6 12" id="KW-0276">Fatty acid metabolism</keyword>
<evidence type="ECO:0000256" key="3">
    <source>
        <dbReference type="ARBA" id="ARBA00012333"/>
    </source>
</evidence>
<feature type="active site" evidence="12">
    <location>
        <position position="115"/>
    </location>
</feature>
<dbReference type="EMBL" id="CP020921">
    <property type="protein sequence ID" value="AWB10751.1"/>
    <property type="molecule type" value="Genomic_DNA"/>
</dbReference>
<dbReference type="FunFam" id="3.40.47.10:FF:000004">
    <property type="entry name" value="3-oxoacyl-[acyl-carrier-protein] synthase 3"/>
    <property type="match status" value="1"/>
</dbReference>
<keyword evidence="12" id="KW-0963">Cytoplasm</keyword>
<comment type="subcellular location">
    <subcellularLocation>
        <location evidence="12">Cytoplasm</location>
    </subcellularLocation>
</comment>
<evidence type="ECO:0000256" key="11">
    <source>
        <dbReference type="ARBA" id="ARBA00051096"/>
    </source>
</evidence>
<feature type="active site" evidence="12">
    <location>
        <position position="283"/>
    </location>
</feature>
<dbReference type="PANTHER" id="PTHR43091:SF1">
    <property type="entry name" value="BETA-KETOACYL-[ACYL-CARRIER-PROTEIN] SYNTHASE III, CHLOROPLASTIC"/>
    <property type="match status" value="1"/>
</dbReference>
<evidence type="ECO:0000256" key="9">
    <source>
        <dbReference type="ARBA" id="ARBA00023268"/>
    </source>
</evidence>
<protein>
    <recommendedName>
        <fullName evidence="3 12">Beta-ketoacyl-[acyl-carrier-protein] synthase III</fullName>
        <shortName evidence="12">Beta-ketoacyl-ACP synthase III</shortName>
        <shortName evidence="12">KAS III</shortName>
        <ecNumber evidence="3 12">2.3.1.180</ecNumber>
    </recommendedName>
    <alternativeName>
        <fullName evidence="12">3-oxoacyl-[acyl-carrier-protein] synthase 3</fullName>
    </alternativeName>
    <alternativeName>
        <fullName evidence="12">3-oxoacyl-[acyl-carrier-protein] synthase III</fullName>
    </alternativeName>
</protein>
<organism evidence="15 16">
    <name type="scientific">Thermodesulfobium acidiphilum</name>
    <dbReference type="NCBI Taxonomy" id="1794699"/>
    <lineage>
        <taxon>Bacteria</taxon>
        <taxon>Pseudomonadati</taxon>
        <taxon>Thermodesulfobiota</taxon>
        <taxon>Thermodesulfobiia</taxon>
        <taxon>Thermodesulfobiales</taxon>
        <taxon>Thermodesulfobiaceae</taxon>
        <taxon>Thermodesulfobium</taxon>
    </lineage>
</organism>
<keyword evidence="7 12" id="KW-0443">Lipid metabolism</keyword>